<dbReference type="EnsemblMetazoa" id="SMAR003327-RA">
    <property type="protein sequence ID" value="SMAR003327-PA"/>
    <property type="gene ID" value="SMAR003327"/>
</dbReference>
<dbReference type="InterPro" id="IPR040108">
    <property type="entry name" value="Laa1/Sip1/HEATR5"/>
</dbReference>
<dbReference type="GO" id="GO:0016020">
    <property type="term" value="C:membrane"/>
    <property type="evidence" value="ECO:0007669"/>
    <property type="project" value="TreeGrafter"/>
</dbReference>
<dbReference type="Gene3D" id="1.25.10.10">
    <property type="entry name" value="Leucine-rich Repeat Variant"/>
    <property type="match status" value="2"/>
</dbReference>
<sequence length="1977" mass="216369">MMELSHSLLLNDEVLKQISESKRPIFVFEWLRFLDKILVAAQKSDIKGCQKKLVEQLTNQINESPGPPTAKLISRCLATLFSVGDTFLLFDTISKCNDLLKNKDDSPSYLPTRLAAIAAIGAMYERLGRMMGRSYEESVQILLKTLKNAESQVRCEIMVAFGKICCGMGTAANSVHKDIYKAARQCMTDRVMSVRCTAAKCIQEMIPHAPFLSTVELENVASLCFRSFDSSSYDVRCSVGKLLGTLMGFTQQTSKFQISRSRSFSLDEILTIMSNGFLKGGIGFLKSGAGDMIKGTSGVSREIRVGVTHAYLIFIQTMGGLWLERNVSTILVHVLELLSNPKASTSHVDAVYSRKCINFILRSVFGRMLGEKAQVALCKELCVIIAKHMNNLDVNSEFSSSRESGQDIYINQHVLVCALQELGILESVVSVLIHPMPASRLAAAWCLRCICIALPYQLTPLIDKCMNQLDTLKSSPEAIAGYSAALAALVGCAHLCPLGIPHARGKMLFNVAEDLLRSASQNSRLSLHRTQAGWLIIGSIMTLGPSVVRGLLPRMMLLWRNSFPRSSKELESEKARGDAFTWQVTLESRAGALSAMHSFLAHCNELVTDDVVRRLLTPIECALTMLSNISGVIKSYGQHLKAGSAMVRLRLYETLCYLPPQSVEGNYSILLRLLVAEFTMTENPANTTTSLLRAMCHSNDSVILGSWLQETDHKAIEDQLQTNSASGSGALEHDPASLYRILPVSEVVPVPLPLGVVVIDMSVKLFGLIFPRVANKHRYQMLEHFGECIKQTKAARQEAVQINIFTAVLSSLKSLAETKTSFGQDDVRKAAINLVMGALTHANPILRCAAGEALGRMAQVVGDSRFVAEMAQNSFDKLKSARDVISRTGHSLALGCVHRYVGGMGSGQYLNTSVSILLALAQDTTSPTVQVWALHALALIADSGGPMFRTYVEPALSLAIKLLLQVPPTNIEVHQCIGKCLSALITAIGPELQGNTNSVCAARSSFLCACAIMQDHSSPLIQAEATACLQQLHIRTLSSSHLLLRRAAVACLRQLAQREAREVCEHAMTLARDSVTKDGCVEGLVVTETGLPGVLFGMLDVEIDGKLVSDLHDTLTSMLQSLAEDNLSQWINLCKDVLTSLAESTSEKDKELEAADNEGELGDEERFKAGEEVVTHPAVSPRWPTRVFAAESVERIINVCEGNSLHFDLTRAKEMQLSAKNNDYLVLHLSDLIRVAFIAATSDSDQLRLEGLKLLQMVIDKFAKVPEPEFPGHVILEQFQAQVGAALRPAFSPETPPHVTAVACHVCSTWIGSGVARDLNDLRRVHQLLVSSLTKLKRGSQAAQLYNESAATLEKLAILKAWAEVYIVAMSPEEQYESLLDLVKPELIALSKHWLAALKDHALLSLPPEFLSQLPYDGGAFYSADTIELARRYYRSSWPPILHAAALWLNSGGFENVSNEKIGMDVIGSSNLGLGAVNAASSNPEEINADRFHLVFGICMEALCSPRSSEPIECVITCLRALGKILNLSSARANIGKEPELAIELCNVLHRLLLSRESTTVHLLVLDLVQMVVKSAQEESTEPALAVALLGEGSESGEIVPGKSVVFAILEVCMCVLVRQFPKINTAENSNSYSTHLQNRGFISPEDCNQLIVYTMNVLSELPNLCSPTGSVAILPTLLILSTGVLKEVASRCDVSFTRTINSPLAACLHTLRSLATSQFIKDHRCSHEWKKLLQSALAKILDLSKSGTDNGKPDEVAMLLAVAVFVLGAPVEVVCIPNLQFPCINLFQQTFQSDNLAIRLKCVQTLKSVFLHSNCMISTPYIHALAPRIIEYLLSNEALQTSDEQHATITLECLQAVETLISVAEPNHKIHLLSLAIPLLIRFLVTNETLSSDRKLHIHALQCLMKIGPQYPGEFRTIMARNPDLRARLESAIRSSQNTNSNNRCASDENDQESAPSTYSQFPSIKLKTDFSNFTG</sequence>
<dbReference type="GO" id="GO:0005794">
    <property type="term" value="C:Golgi apparatus"/>
    <property type="evidence" value="ECO:0007669"/>
    <property type="project" value="TreeGrafter"/>
</dbReference>
<feature type="region of interest" description="Disordered" evidence="4">
    <location>
        <begin position="1935"/>
        <end position="1963"/>
    </location>
</feature>
<evidence type="ECO:0000313" key="6">
    <source>
        <dbReference type="Proteomes" id="UP000014500"/>
    </source>
</evidence>
<keyword evidence="2" id="KW-0677">Repeat</keyword>
<proteinExistence type="inferred from homology"/>
<dbReference type="PANTHER" id="PTHR21663:SF0">
    <property type="entry name" value="HEAT REPEAT-CONTAINING PROTEIN 5B"/>
    <property type="match status" value="1"/>
</dbReference>
<dbReference type="Proteomes" id="UP000014500">
    <property type="component" value="Unassembled WGS sequence"/>
</dbReference>
<dbReference type="HOGENOM" id="CLU_000652_0_0_1"/>
<dbReference type="PhylomeDB" id="T1IQK7"/>
<evidence type="ECO:0000313" key="5">
    <source>
        <dbReference type="EnsemblMetazoa" id="SMAR003327-PA"/>
    </source>
</evidence>
<dbReference type="InterPro" id="IPR011989">
    <property type="entry name" value="ARM-like"/>
</dbReference>
<dbReference type="GO" id="GO:0008104">
    <property type="term" value="P:intracellular protein localization"/>
    <property type="evidence" value="ECO:0007669"/>
    <property type="project" value="TreeGrafter"/>
</dbReference>
<dbReference type="GO" id="GO:0006897">
    <property type="term" value="P:endocytosis"/>
    <property type="evidence" value="ECO:0007669"/>
    <property type="project" value="TreeGrafter"/>
</dbReference>
<reference evidence="5" key="2">
    <citation type="submission" date="2015-02" db="UniProtKB">
        <authorList>
            <consortium name="EnsemblMetazoa"/>
        </authorList>
    </citation>
    <scope>IDENTIFICATION</scope>
</reference>
<dbReference type="GO" id="GO:0005829">
    <property type="term" value="C:cytosol"/>
    <property type="evidence" value="ECO:0007669"/>
    <property type="project" value="GOC"/>
</dbReference>
<organism evidence="5 6">
    <name type="scientific">Strigamia maritima</name>
    <name type="common">European centipede</name>
    <name type="synonym">Geophilus maritimus</name>
    <dbReference type="NCBI Taxonomy" id="126957"/>
    <lineage>
        <taxon>Eukaryota</taxon>
        <taxon>Metazoa</taxon>
        <taxon>Ecdysozoa</taxon>
        <taxon>Arthropoda</taxon>
        <taxon>Myriapoda</taxon>
        <taxon>Chilopoda</taxon>
        <taxon>Pleurostigmophora</taxon>
        <taxon>Geophilomorpha</taxon>
        <taxon>Linotaeniidae</taxon>
        <taxon>Strigamia</taxon>
    </lineage>
</organism>
<protein>
    <recommendedName>
        <fullName evidence="3">HEAT repeat-containing protein 5A</fullName>
    </recommendedName>
</protein>
<dbReference type="GO" id="GO:0042147">
    <property type="term" value="P:retrograde transport, endosome to Golgi"/>
    <property type="evidence" value="ECO:0007669"/>
    <property type="project" value="TreeGrafter"/>
</dbReference>
<dbReference type="SUPFAM" id="SSF48371">
    <property type="entry name" value="ARM repeat"/>
    <property type="match status" value="2"/>
</dbReference>
<dbReference type="InterPro" id="IPR046837">
    <property type="entry name" value="Laa1/Sip1/HEATR5-like_HEAT"/>
</dbReference>
<feature type="compositionally biased region" description="Polar residues" evidence="4">
    <location>
        <begin position="1954"/>
        <end position="1963"/>
    </location>
</feature>
<evidence type="ECO:0000256" key="1">
    <source>
        <dbReference type="ARBA" id="ARBA00008304"/>
    </source>
</evidence>
<feature type="compositionally biased region" description="Polar residues" evidence="4">
    <location>
        <begin position="1935"/>
        <end position="1946"/>
    </location>
</feature>
<dbReference type="PANTHER" id="PTHR21663">
    <property type="entry name" value="HYPOTHETICAL HEAT DOMAIN-CONTAINING"/>
    <property type="match status" value="1"/>
</dbReference>
<dbReference type="Pfam" id="PF20210">
    <property type="entry name" value="Laa1_Sip1_HTR5"/>
    <property type="match status" value="1"/>
</dbReference>
<dbReference type="EMBL" id="JH431312">
    <property type="status" value="NOT_ANNOTATED_CDS"/>
    <property type="molecule type" value="Genomic_DNA"/>
</dbReference>
<dbReference type="OMA" id="YPQVIQE"/>
<dbReference type="InterPro" id="IPR016024">
    <property type="entry name" value="ARM-type_fold"/>
</dbReference>
<dbReference type="GO" id="GO:0030139">
    <property type="term" value="C:endocytic vesicle"/>
    <property type="evidence" value="ECO:0007669"/>
    <property type="project" value="TreeGrafter"/>
</dbReference>
<dbReference type="Pfam" id="PF25468">
    <property type="entry name" value="HEAT_HEATR5A"/>
    <property type="match status" value="1"/>
</dbReference>
<accession>T1IQK7</accession>
<evidence type="ECO:0000256" key="2">
    <source>
        <dbReference type="ARBA" id="ARBA00022737"/>
    </source>
</evidence>
<dbReference type="STRING" id="126957.T1IQK7"/>
<name>T1IQK7_STRMM</name>
<dbReference type="FunFam" id="1.25.10.10:FF:000138">
    <property type="entry name" value="Putative HEAT repeat-containing protein 5B"/>
    <property type="match status" value="1"/>
</dbReference>
<comment type="similarity">
    <text evidence="1">Belongs to the HEATR5 family.</text>
</comment>
<evidence type="ECO:0000256" key="4">
    <source>
        <dbReference type="SAM" id="MobiDB-lite"/>
    </source>
</evidence>
<evidence type="ECO:0000256" key="3">
    <source>
        <dbReference type="ARBA" id="ARBA00070811"/>
    </source>
</evidence>
<keyword evidence="6" id="KW-1185">Reference proteome</keyword>
<reference evidence="6" key="1">
    <citation type="submission" date="2011-05" db="EMBL/GenBank/DDBJ databases">
        <authorList>
            <person name="Richards S.R."/>
            <person name="Qu J."/>
            <person name="Jiang H."/>
            <person name="Jhangiani S.N."/>
            <person name="Agravi P."/>
            <person name="Goodspeed R."/>
            <person name="Gross S."/>
            <person name="Mandapat C."/>
            <person name="Jackson L."/>
            <person name="Mathew T."/>
            <person name="Pu L."/>
            <person name="Thornton R."/>
            <person name="Saada N."/>
            <person name="Wilczek-Boney K.B."/>
            <person name="Lee S."/>
            <person name="Kovar C."/>
            <person name="Wu Y."/>
            <person name="Scherer S.E."/>
            <person name="Worley K.C."/>
            <person name="Muzny D.M."/>
            <person name="Gibbs R."/>
        </authorList>
    </citation>
    <scope>NUCLEOTIDE SEQUENCE</scope>
    <source>
        <strain evidence="6">Brora</strain>
    </source>
</reference>
<dbReference type="FunFam" id="1.25.10.10:FF:000098">
    <property type="entry name" value="HEAT repeat-containing protein 5A isoform X2"/>
    <property type="match status" value="1"/>
</dbReference>
<dbReference type="eggNOG" id="KOG1822">
    <property type="taxonomic scope" value="Eukaryota"/>
</dbReference>